<evidence type="ECO:0000313" key="3">
    <source>
        <dbReference type="EMBL" id="MCH5598407.1"/>
    </source>
</evidence>
<organism evidence="3 4">
    <name type="scientific">Niabella ginsengisoli</name>
    <dbReference type="NCBI Taxonomy" id="522298"/>
    <lineage>
        <taxon>Bacteria</taxon>
        <taxon>Pseudomonadati</taxon>
        <taxon>Bacteroidota</taxon>
        <taxon>Chitinophagia</taxon>
        <taxon>Chitinophagales</taxon>
        <taxon>Chitinophagaceae</taxon>
        <taxon>Niabella</taxon>
    </lineage>
</organism>
<dbReference type="PROSITE" id="PS51257">
    <property type="entry name" value="PROKAR_LIPOPROTEIN"/>
    <property type="match status" value="1"/>
</dbReference>
<keyword evidence="1" id="KW-0732">Signal</keyword>
<dbReference type="Proteomes" id="UP001202248">
    <property type="component" value="Unassembled WGS sequence"/>
</dbReference>
<protein>
    <submittedName>
        <fullName evidence="3">DUF5017 domain-containing protein</fullName>
    </submittedName>
</protein>
<keyword evidence="4" id="KW-1185">Reference proteome</keyword>
<evidence type="ECO:0000313" key="4">
    <source>
        <dbReference type="Proteomes" id="UP001202248"/>
    </source>
</evidence>
<name>A0ABS9SJ63_9BACT</name>
<feature type="signal peptide" evidence="1">
    <location>
        <begin position="1"/>
        <end position="22"/>
    </location>
</feature>
<gene>
    <name evidence="3" type="ORF">MKP09_11025</name>
</gene>
<feature type="domain" description="DUF5017" evidence="2">
    <location>
        <begin position="17"/>
        <end position="200"/>
    </location>
</feature>
<sequence length="298" mass="32729">MNKILVVVTVLLLAFLSCTKSDDVLSPDDFQVSTEQHTYGVGDTIRFKFSGNAENIVFWSGMPGQKYEYHNRTVAEGNTLSLNFKSFSQSGIVDQTNIKLLISTDFSGIYDSAGIKAATWRDISDRAIWSAGADQTPSGDIDLTDFAAVNKDMAIAFRYVTSEVADASVQNRWVFRSFELNSNSADGGVSTLATIGTAGWKEWSFLNPDTRWTISASQLVSNRSFTELNDDWVITKLFNPNKVAPDRGLAIKNISTSLAEHEAVYNAPGTYKVTFVASNANAVNQMTVVRELDLTITP</sequence>
<accession>A0ABS9SJ63</accession>
<dbReference type="RefSeq" id="WP_240828956.1">
    <property type="nucleotide sequence ID" value="NZ_JAKWBL010000001.1"/>
</dbReference>
<evidence type="ECO:0000256" key="1">
    <source>
        <dbReference type="SAM" id="SignalP"/>
    </source>
</evidence>
<evidence type="ECO:0000259" key="2">
    <source>
        <dbReference type="Pfam" id="PF16409"/>
    </source>
</evidence>
<dbReference type="Pfam" id="PF16409">
    <property type="entry name" value="DUF5017"/>
    <property type="match status" value="1"/>
</dbReference>
<proteinExistence type="predicted"/>
<feature type="chain" id="PRO_5045606875" evidence="1">
    <location>
        <begin position="23"/>
        <end position="298"/>
    </location>
</feature>
<dbReference type="EMBL" id="JAKWBL010000001">
    <property type="protein sequence ID" value="MCH5598407.1"/>
    <property type="molecule type" value="Genomic_DNA"/>
</dbReference>
<reference evidence="3 4" key="1">
    <citation type="submission" date="2022-02" db="EMBL/GenBank/DDBJ databases">
        <authorList>
            <person name="Min J."/>
        </authorList>
    </citation>
    <scope>NUCLEOTIDE SEQUENCE [LARGE SCALE GENOMIC DNA]</scope>
    <source>
        <strain evidence="3 4">GR10-1</strain>
    </source>
</reference>
<dbReference type="InterPro" id="IPR032185">
    <property type="entry name" value="DUF5017"/>
</dbReference>
<comment type="caution">
    <text evidence="3">The sequence shown here is derived from an EMBL/GenBank/DDBJ whole genome shotgun (WGS) entry which is preliminary data.</text>
</comment>